<dbReference type="HAMAP" id="MF_00724">
    <property type="entry name" value="FliE"/>
    <property type="match status" value="1"/>
</dbReference>
<evidence type="ECO:0000313" key="6">
    <source>
        <dbReference type="EMBL" id="OPA77591.1"/>
    </source>
</evidence>
<dbReference type="EMBL" id="MSZX01000005">
    <property type="protein sequence ID" value="OPA77591.1"/>
    <property type="molecule type" value="Genomic_DNA"/>
</dbReference>
<keyword evidence="6" id="KW-0969">Cilium</keyword>
<dbReference type="Proteomes" id="UP000190188">
    <property type="component" value="Unassembled WGS sequence"/>
</dbReference>
<keyword evidence="6" id="KW-0966">Cell projection</keyword>
<evidence type="ECO:0000256" key="5">
    <source>
        <dbReference type="NCBIfam" id="TIGR00205"/>
    </source>
</evidence>
<gene>
    <name evidence="4" type="primary">fliE</name>
    <name evidence="6" type="ORF">BVG16_14180</name>
</gene>
<evidence type="ECO:0000256" key="3">
    <source>
        <dbReference type="ARBA" id="ARBA00023143"/>
    </source>
</evidence>
<dbReference type="STRING" id="1324314.BVG16_14180"/>
<keyword evidence="7" id="KW-1185">Reference proteome</keyword>
<dbReference type="GO" id="GO:0005198">
    <property type="term" value="F:structural molecule activity"/>
    <property type="evidence" value="ECO:0007669"/>
    <property type="project" value="UniProtKB-UniRule"/>
</dbReference>
<evidence type="ECO:0000256" key="4">
    <source>
        <dbReference type="HAMAP-Rule" id="MF_00724"/>
    </source>
</evidence>
<evidence type="ECO:0000256" key="2">
    <source>
        <dbReference type="ARBA" id="ARBA00009272"/>
    </source>
</evidence>
<proteinExistence type="inferred from homology"/>
<dbReference type="AlphaFoldDB" id="A0A1T2XCH3"/>
<dbReference type="GO" id="GO:0003774">
    <property type="term" value="F:cytoskeletal motor activity"/>
    <property type="evidence" value="ECO:0007669"/>
    <property type="project" value="InterPro"/>
</dbReference>
<comment type="subcellular location">
    <subcellularLocation>
        <location evidence="1 4">Bacterial flagellum basal body</location>
    </subcellularLocation>
</comment>
<reference evidence="6 7" key="1">
    <citation type="submission" date="2017-01" db="EMBL/GenBank/DDBJ databases">
        <title>Genome analysis of Paenibacillus selenitrireducens ES3-24.</title>
        <authorList>
            <person name="Xu D."/>
            <person name="Yao R."/>
            <person name="Zheng S."/>
        </authorList>
    </citation>
    <scope>NUCLEOTIDE SEQUENCE [LARGE SCALE GENOMIC DNA]</scope>
    <source>
        <strain evidence="6 7">ES3-24</strain>
    </source>
</reference>
<dbReference type="InterPro" id="IPR001624">
    <property type="entry name" value="FliE"/>
</dbReference>
<comment type="similarity">
    <text evidence="2 4">Belongs to the FliE family.</text>
</comment>
<dbReference type="OrthoDB" id="9812413at2"/>
<dbReference type="GO" id="GO:0009425">
    <property type="term" value="C:bacterial-type flagellum basal body"/>
    <property type="evidence" value="ECO:0007669"/>
    <property type="project" value="UniProtKB-SubCell"/>
</dbReference>
<sequence length="100" mass="11232">MIQNTMLTGIQPKLTPTVVNTQPTPAQATKQFSEFLGDALDQIDAQEKNVHQMSDKFILGQVNVDQLMIASEQATLSLQLTTQIRNKVIEAYQEIMRTQI</sequence>
<dbReference type="Pfam" id="PF02049">
    <property type="entry name" value="FliE"/>
    <property type="match status" value="1"/>
</dbReference>
<dbReference type="PANTHER" id="PTHR34653">
    <property type="match status" value="1"/>
</dbReference>
<dbReference type="PANTHER" id="PTHR34653:SF1">
    <property type="entry name" value="FLAGELLAR HOOK-BASAL BODY COMPLEX PROTEIN FLIE"/>
    <property type="match status" value="1"/>
</dbReference>
<dbReference type="PRINTS" id="PR01006">
    <property type="entry name" value="FLGHOOKFLIE"/>
</dbReference>
<dbReference type="NCBIfam" id="TIGR00205">
    <property type="entry name" value="fliE"/>
    <property type="match status" value="1"/>
</dbReference>
<protein>
    <recommendedName>
        <fullName evidence="4 5">Flagellar hook-basal body complex protein FliE</fullName>
    </recommendedName>
</protein>
<name>A0A1T2XCH3_9BACL</name>
<organism evidence="6 7">
    <name type="scientific">Paenibacillus selenitireducens</name>
    <dbReference type="NCBI Taxonomy" id="1324314"/>
    <lineage>
        <taxon>Bacteria</taxon>
        <taxon>Bacillati</taxon>
        <taxon>Bacillota</taxon>
        <taxon>Bacilli</taxon>
        <taxon>Bacillales</taxon>
        <taxon>Paenibacillaceae</taxon>
        <taxon>Paenibacillus</taxon>
    </lineage>
</organism>
<keyword evidence="3 4" id="KW-0975">Bacterial flagellum</keyword>
<evidence type="ECO:0000256" key="1">
    <source>
        <dbReference type="ARBA" id="ARBA00004117"/>
    </source>
</evidence>
<keyword evidence="6" id="KW-0282">Flagellum</keyword>
<dbReference type="GO" id="GO:0071973">
    <property type="term" value="P:bacterial-type flagellum-dependent cell motility"/>
    <property type="evidence" value="ECO:0007669"/>
    <property type="project" value="InterPro"/>
</dbReference>
<dbReference type="RefSeq" id="WP_078499332.1">
    <property type="nucleotide sequence ID" value="NZ_MSZX01000005.1"/>
</dbReference>
<evidence type="ECO:0000313" key="7">
    <source>
        <dbReference type="Proteomes" id="UP000190188"/>
    </source>
</evidence>
<accession>A0A1T2XCH3</accession>
<comment type="caution">
    <text evidence="6">The sequence shown here is derived from an EMBL/GenBank/DDBJ whole genome shotgun (WGS) entry which is preliminary data.</text>
</comment>